<name>A0AAU7UDN6_9DEIO</name>
<dbReference type="AlphaFoldDB" id="A0AAU7UDN6"/>
<feature type="domain" description="HTH merR-type" evidence="2">
    <location>
        <begin position="10"/>
        <end position="80"/>
    </location>
</feature>
<dbReference type="SMART" id="SM00871">
    <property type="entry name" value="AraC_E_bind"/>
    <property type="match status" value="1"/>
</dbReference>
<dbReference type="PROSITE" id="PS00552">
    <property type="entry name" value="HTH_MERR_1"/>
    <property type="match status" value="1"/>
</dbReference>
<dbReference type="SMART" id="SM00422">
    <property type="entry name" value="HTH_MERR"/>
    <property type="match status" value="1"/>
</dbReference>
<evidence type="ECO:0000259" key="2">
    <source>
        <dbReference type="PROSITE" id="PS50937"/>
    </source>
</evidence>
<proteinExistence type="predicted"/>
<dbReference type="PANTHER" id="PTHR30204">
    <property type="entry name" value="REDOX-CYCLING DRUG-SENSING TRANSCRIPTIONAL ACTIVATOR SOXR"/>
    <property type="match status" value="1"/>
</dbReference>
<dbReference type="InterPro" id="IPR009061">
    <property type="entry name" value="DNA-bd_dom_put_sf"/>
</dbReference>
<gene>
    <name evidence="3" type="ORF">ABOD76_08295</name>
</gene>
<dbReference type="InterPro" id="IPR011256">
    <property type="entry name" value="Reg_factor_effector_dom_sf"/>
</dbReference>
<dbReference type="GO" id="GO:0003700">
    <property type="term" value="F:DNA-binding transcription factor activity"/>
    <property type="evidence" value="ECO:0007669"/>
    <property type="project" value="InterPro"/>
</dbReference>
<organism evidence="3">
    <name type="scientific">Deinococcus sonorensis KR-87</name>
    <dbReference type="NCBI Taxonomy" id="694439"/>
    <lineage>
        <taxon>Bacteria</taxon>
        <taxon>Thermotogati</taxon>
        <taxon>Deinococcota</taxon>
        <taxon>Deinococci</taxon>
        <taxon>Deinococcales</taxon>
        <taxon>Deinococcaceae</taxon>
        <taxon>Deinococcus</taxon>
    </lineage>
</organism>
<protein>
    <submittedName>
        <fullName evidence="3">MerR family transcriptional regulator</fullName>
    </submittedName>
</protein>
<accession>A0AAU7UDN6</accession>
<dbReference type="GO" id="GO:0003677">
    <property type="term" value="F:DNA binding"/>
    <property type="evidence" value="ECO:0007669"/>
    <property type="project" value="UniProtKB-KW"/>
</dbReference>
<dbReference type="Pfam" id="PF13411">
    <property type="entry name" value="MerR_1"/>
    <property type="match status" value="1"/>
</dbReference>
<dbReference type="KEGG" id="dsc:ABOD76_08295"/>
<evidence type="ECO:0000256" key="1">
    <source>
        <dbReference type="ARBA" id="ARBA00023125"/>
    </source>
</evidence>
<dbReference type="EMBL" id="CP158299">
    <property type="protein sequence ID" value="XBV86297.1"/>
    <property type="molecule type" value="Genomic_DNA"/>
</dbReference>
<dbReference type="PROSITE" id="PS50937">
    <property type="entry name" value="HTH_MERR_2"/>
    <property type="match status" value="1"/>
</dbReference>
<dbReference type="InterPro" id="IPR010499">
    <property type="entry name" value="AraC_E-bd"/>
</dbReference>
<dbReference type="InterPro" id="IPR047057">
    <property type="entry name" value="MerR_fam"/>
</dbReference>
<reference evidence="3" key="1">
    <citation type="submission" date="2024-06" db="EMBL/GenBank/DDBJ databases">
        <title>Draft Genome Sequence of Deinococcus sonorensis Type Strain KR-87, a Biofilm Producing Representative of the Genus Deinococcus.</title>
        <authorList>
            <person name="Boren L.S."/>
            <person name="Grosso R.A."/>
            <person name="Hugenberg-Cox A.N."/>
            <person name="Hill J.T.E."/>
            <person name="Albert C.M."/>
            <person name="Tuohy J.M."/>
        </authorList>
    </citation>
    <scope>NUCLEOTIDE SEQUENCE</scope>
    <source>
        <strain evidence="3">KR-87</strain>
    </source>
</reference>
<dbReference type="RefSeq" id="WP_350244363.1">
    <property type="nucleotide sequence ID" value="NZ_CP158299.1"/>
</dbReference>
<dbReference type="SUPFAM" id="SSF46955">
    <property type="entry name" value="Putative DNA-binding domain"/>
    <property type="match status" value="1"/>
</dbReference>
<keyword evidence="1" id="KW-0238">DNA-binding</keyword>
<evidence type="ECO:0000313" key="3">
    <source>
        <dbReference type="EMBL" id="XBV86297.1"/>
    </source>
</evidence>
<dbReference type="Gene3D" id="1.10.1660.10">
    <property type="match status" value="1"/>
</dbReference>
<dbReference type="InterPro" id="IPR000551">
    <property type="entry name" value="MerR-type_HTH_dom"/>
</dbReference>
<sequence>MNETPVETAFLTISAFAQQSRLTLKALRLYDDLGLLQPLSKDPASGYRHYAPSQLPRARLIGLLRQLDMPLTRIAEVLDLEGRAAVDAIRAYGAEVEREAAIKRELVQYLAGYLLGKGDTMYTVNVREVPEQQVVSIQRHAYAGALPDLIMTAQHELTDMLARAGLQQGGPALVIFHGQVNEDSDGPVEVCLPYRGQAPQPSGDQRVRVEAAHREAFTTITLEQCRFPGILEAYDAVHRFIQEHQLGAGGSPREVYFTSPEGLEPTDPFCDIAWPVKEGNTA</sequence>
<dbReference type="PANTHER" id="PTHR30204:SF97">
    <property type="entry name" value="MERR FAMILY REGULATORY PROTEIN"/>
    <property type="match status" value="1"/>
</dbReference>
<dbReference type="Gene3D" id="3.20.80.10">
    <property type="entry name" value="Regulatory factor, effector binding domain"/>
    <property type="match status" value="1"/>
</dbReference>